<evidence type="ECO:0000313" key="3">
    <source>
        <dbReference type="Proteomes" id="UP001165083"/>
    </source>
</evidence>
<protein>
    <submittedName>
        <fullName evidence="2">Unnamed protein product</fullName>
    </submittedName>
</protein>
<dbReference type="AlphaFoldDB" id="A0A9W6TCE0"/>
<sequence>MPIPRSASMMPPLRRSRSASMSSLAQVDLSTLDPDVVLVSTFKSMYVHVPLKLKPSAPSGLCEKSQSTSTTASNIVGEPN</sequence>
<dbReference type="EMBL" id="BSXW01000096">
    <property type="protein sequence ID" value="GMF12005.1"/>
    <property type="molecule type" value="Genomic_DNA"/>
</dbReference>
<accession>A0A9W6TCE0</accession>
<comment type="caution">
    <text evidence="2">The sequence shown here is derived from an EMBL/GenBank/DDBJ whole genome shotgun (WGS) entry which is preliminary data.</text>
</comment>
<reference evidence="2" key="1">
    <citation type="submission" date="2023-04" db="EMBL/GenBank/DDBJ databases">
        <title>Phytophthora lilii NBRC 32176.</title>
        <authorList>
            <person name="Ichikawa N."/>
            <person name="Sato H."/>
            <person name="Tonouchi N."/>
        </authorList>
    </citation>
    <scope>NUCLEOTIDE SEQUENCE</scope>
    <source>
        <strain evidence="2">NBRC 32176</strain>
    </source>
</reference>
<feature type="region of interest" description="Disordered" evidence="1">
    <location>
        <begin position="55"/>
        <end position="80"/>
    </location>
</feature>
<evidence type="ECO:0000313" key="2">
    <source>
        <dbReference type="EMBL" id="GMF12005.1"/>
    </source>
</evidence>
<organism evidence="2 3">
    <name type="scientific">Phytophthora lilii</name>
    <dbReference type="NCBI Taxonomy" id="2077276"/>
    <lineage>
        <taxon>Eukaryota</taxon>
        <taxon>Sar</taxon>
        <taxon>Stramenopiles</taxon>
        <taxon>Oomycota</taxon>
        <taxon>Peronosporomycetes</taxon>
        <taxon>Peronosporales</taxon>
        <taxon>Peronosporaceae</taxon>
        <taxon>Phytophthora</taxon>
    </lineage>
</organism>
<keyword evidence="3" id="KW-1185">Reference proteome</keyword>
<dbReference type="Proteomes" id="UP001165083">
    <property type="component" value="Unassembled WGS sequence"/>
</dbReference>
<evidence type="ECO:0000256" key="1">
    <source>
        <dbReference type="SAM" id="MobiDB-lite"/>
    </source>
</evidence>
<gene>
    <name evidence="2" type="ORF">Plil01_000266600</name>
</gene>
<name>A0A9W6TCE0_9STRA</name>
<feature type="region of interest" description="Disordered" evidence="1">
    <location>
        <begin position="1"/>
        <end position="24"/>
    </location>
</feature>
<feature type="compositionally biased region" description="Polar residues" evidence="1">
    <location>
        <begin position="64"/>
        <end position="74"/>
    </location>
</feature>
<proteinExistence type="predicted"/>